<evidence type="ECO:0000256" key="2">
    <source>
        <dbReference type="PIRSR" id="PIRSR006232-1"/>
    </source>
</evidence>
<dbReference type="Gene3D" id="2.60.120.10">
    <property type="entry name" value="Jelly Rolls"/>
    <property type="match status" value="2"/>
</dbReference>
<dbReference type="InterPro" id="IPR011051">
    <property type="entry name" value="RmlC_Cupin_sf"/>
</dbReference>
<keyword evidence="2" id="KW-0479">Metal-binding</keyword>
<comment type="similarity">
    <text evidence="1 3">Belongs to the pirin family.</text>
</comment>
<feature type="binding site" evidence="2">
    <location>
        <position position="59"/>
    </location>
    <ligand>
        <name>Fe cation</name>
        <dbReference type="ChEBI" id="CHEBI:24875"/>
    </ligand>
</feature>
<sequence length="240" mass="26515">MAHYTLHKAGQRAILDHGWLKSAQTFSFAGQYNPDRIRFGTLRVMNDDVVAGGRGFGEHPHDNMEIISIPLAGALEHKDNLGNEKRIEAGDIQIMSTGEGVFHSEYNGNADQDAAFLQIWVFPKTLNVKPRYQQFTPDPAGRAHRLQQLLSPDATDAGGQIQQDAWFHMGNFDQGETVSYTLRRKDNGLYVFVISGSFTVDGQLLETRDGLGISDINGEISIQANANAATILLMEIPMTL</sequence>
<organism evidence="6 7">
    <name type="scientific">Chitinophaga parva</name>
    <dbReference type="NCBI Taxonomy" id="2169414"/>
    <lineage>
        <taxon>Bacteria</taxon>
        <taxon>Pseudomonadati</taxon>
        <taxon>Bacteroidota</taxon>
        <taxon>Chitinophagia</taxon>
        <taxon>Chitinophagales</taxon>
        <taxon>Chitinophagaceae</taxon>
        <taxon>Chitinophaga</taxon>
    </lineage>
</organism>
<feature type="binding site" evidence="2">
    <location>
        <position position="103"/>
    </location>
    <ligand>
        <name>Fe cation</name>
        <dbReference type="ChEBI" id="CHEBI:24875"/>
    </ligand>
</feature>
<evidence type="ECO:0000256" key="3">
    <source>
        <dbReference type="RuleBase" id="RU003457"/>
    </source>
</evidence>
<evidence type="ECO:0000259" key="4">
    <source>
        <dbReference type="Pfam" id="PF02678"/>
    </source>
</evidence>
<dbReference type="OrthoDB" id="321327at2"/>
<keyword evidence="7" id="KW-1185">Reference proteome</keyword>
<proteinExistence type="inferred from homology"/>
<dbReference type="InterPro" id="IPR012093">
    <property type="entry name" value="Pirin"/>
</dbReference>
<name>A0A2T7BCW0_9BACT</name>
<dbReference type="GO" id="GO:0046872">
    <property type="term" value="F:metal ion binding"/>
    <property type="evidence" value="ECO:0007669"/>
    <property type="project" value="UniProtKB-KW"/>
</dbReference>
<dbReference type="InterPro" id="IPR014710">
    <property type="entry name" value="RmlC-like_jellyroll"/>
</dbReference>
<feature type="domain" description="Quercetin 2,3-dioxygenase C-terminal cupin" evidence="5">
    <location>
        <begin position="149"/>
        <end position="236"/>
    </location>
</feature>
<dbReference type="Pfam" id="PF02678">
    <property type="entry name" value="Pirin"/>
    <property type="match status" value="1"/>
</dbReference>
<evidence type="ECO:0000259" key="5">
    <source>
        <dbReference type="Pfam" id="PF17954"/>
    </source>
</evidence>
<dbReference type="Proteomes" id="UP000244450">
    <property type="component" value="Unassembled WGS sequence"/>
</dbReference>
<feature type="domain" description="Pirin N-terminal" evidence="4">
    <location>
        <begin position="12"/>
        <end position="121"/>
    </location>
</feature>
<accession>A0A2T7BCW0</accession>
<gene>
    <name evidence="6" type="ORF">DCC81_21220</name>
</gene>
<evidence type="ECO:0000313" key="7">
    <source>
        <dbReference type="Proteomes" id="UP000244450"/>
    </source>
</evidence>
<reference evidence="6 7" key="1">
    <citation type="submission" date="2018-04" db="EMBL/GenBank/DDBJ databases">
        <title>Chitinophaga fuyangensis sp. nov., isolated from soil in a chemical factory.</title>
        <authorList>
            <person name="Chen K."/>
        </authorList>
    </citation>
    <scope>NUCLEOTIDE SEQUENCE [LARGE SCALE GENOMIC DNA]</scope>
    <source>
        <strain evidence="6 7">LY-1</strain>
    </source>
</reference>
<dbReference type="SUPFAM" id="SSF51182">
    <property type="entry name" value="RmlC-like cupins"/>
    <property type="match status" value="1"/>
</dbReference>
<dbReference type="InterPro" id="IPR003829">
    <property type="entry name" value="Pirin_N_dom"/>
</dbReference>
<evidence type="ECO:0000313" key="6">
    <source>
        <dbReference type="EMBL" id="PUZ22938.1"/>
    </source>
</evidence>
<evidence type="ECO:0008006" key="8">
    <source>
        <dbReference type="Google" id="ProtNLM"/>
    </source>
</evidence>
<dbReference type="EMBL" id="QCYK01000003">
    <property type="protein sequence ID" value="PUZ22938.1"/>
    <property type="molecule type" value="Genomic_DNA"/>
</dbReference>
<dbReference type="InterPro" id="IPR041602">
    <property type="entry name" value="Quercetinase_C"/>
</dbReference>
<protein>
    <recommendedName>
        <fullName evidence="8">Pirin family protein</fullName>
    </recommendedName>
</protein>
<dbReference type="Pfam" id="PF17954">
    <property type="entry name" value="Pirin_C_2"/>
    <property type="match status" value="1"/>
</dbReference>
<dbReference type="PANTHER" id="PTHR43212">
    <property type="entry name" value="QUERCETIN 2,3-DIOXYGENASE"/>
    <property type="match status" value="1"/>
</dbReference>
<evidence type="ECO:0000256" key="1">
    <source>
        <dbReference type="ARBA" id="ARBA00008416"/>
    </source>
</evidence>
<dbReference type="CDD" id="cd02910">
    <property type="entry name" value="cupin_Yhhw_N"/>
    <property type="match status" value="1"/>
</dbReference>
<dbReference type="PANTHER" id="PTHR43212:SF3">
    <property type="entry name" value="QUERCETIN 2,3-DIOXYGENASE"/>
    <property type="match status" value="1"/>
</dbReference>
<dbReference type="RefSeq" id="WP_108688682.1">
    <property type="nucleotide sequence ID" value="NZ_QCYK01000003.1"/>
</dbReference>
<comment type="cofactor">
    <cofactor evidence="2">
        <name>Fe cation</name>
        <dbReference type="ChEBI" id="CHEBI:24875"/>
    </cofactor>
    <text evidence="2">Binds 1 Fe cation per subunit.</text>
</comment>
<feature type="binding site" evidence="2">
    <location>
        <position position="61"/>
    </location>
    <ligand>
        <name>Fe cation</name>
        <dbReference type="ChEBI" id="CHEBI:24875"/>
    </ligand>
</feature>
<dbReference type="PIRSF" id="PIRSF006232">
    <property type="entry name" value="Pirin"/>
    <property type="match status" value="1"/>
</dbReference>
<feature type="binding site" evidence="2">
    <location>
        <position position="105"/>
    </location>
    <ligand>
        <name>Fe cation</name>
        <dbReference type="ChEBI" id="CHEBI:24875"/>
    </ligand>
</feature>
<keyword evidence="2" id="KW-0408">Iron</keyword>
<dbReference type="AlphaFoldDB" id="A0A2T7BCW0"/>
<comment type="caution">
    <text evidence="6">The sequence shown here is derived from an EMBL/GenBank/DDBJ whole genome shotgun (WGS) entry which is preliminary data.</text>
</comment>